<name>A0A1J9P9S4_9EURO</name>
<accession>A0A1J9P9S4</accession>
<feature type="compositionally biased region" description="Basic and acidic residues" evidence="1">
    <location>
        <begin position="92"/>
        <end position="101"/>
    </location>
</feature>
<gene>
    <name evidence="2" type="ORF">AJ78_06212</name>
</gene>
<comment type="caution">
    <text evidence="2">The sequence shown here is derived from an EMBL/GenBank/DDBJ whole genome shotgun (WGS) entry which is preliminary data.</text>
</comment>
<reference evidence="2 3" key="1">
    <citation type="submission" date="2015-07" db="EMBL/GenBank/DDBJ databases">
        <title>Emmonsia species relationships and genome sequence.</title>
        <authorList>
            <consortium name="The Broad Institute Genomics Platform"/>
            <person name="Cuomo C.A."/>
            <person name="Munoz J.F."/>
            <person name="Imamovic A."/>
            <person name="Priest M.E."/>
            <person name="Young S."/>
            <person name="Clay O.K."/>
            <person name="McEwen J.G."/>
        </authorList>
    </citation>
    <scope>NUCLEOTIDE SEQUENCE [LARGE SCALE GENOMIC DNA]</scope>
    <source>
        <strain evidence="2 3">UAMH 9510</strain>
    </source>
</reference>
<dbReference type="Proteomes" id="UP000182235">
    <property type="component" value="Unassembled WGS sequence"/>
</dbReference>
<proteinExistence type="predicted"/>
<evidence type="ECO:0000313" key="3">
    <source>
        <dbReference type="Proteomes" id="UP000182235"/>
    </source>
</evidence>
<dbReference type="VEuPathDB" id="FungiDB:AJ78_06212"/>
<sequence>MVDRIPPLPRVPDFLFMKHMVAVHMKTQGQHAGRDSPSPPEMAQIQGGYLVSRYRGYHLSRTPQVPFDGALQGPRQPVALAVLGHQQQHAATEQKEARDETAPTSPSPSTTTTTSTPTTSTISYLLSLSHSAGLVQRR</sequence>
<evidence type="ECO:0000313" key="2">
    <source>
        <dbReference type="EMBL" id="OJD13321.1"/>
    </source>
</evidence>
<protein>
    <submittedName>
        <fullName evidence="2">Uncharacterized protein</fullName>
    </submittedName>
</protein>
<dbReference type="AlphaFoldDB" id="A0A1J9P9S4"/>
<dbReference type="EMBL" id="LGRN01000311">
    <property type="protein sequence ID" value="OJD13321.1"/>
    <property type="molecule type" value="Genomic_DNA"/>
</dbReference>
<keyword evidence="3" id="KW-1185">Reference proteome</keyword>
<evidence type="ECO:0000256" key="1">
    <source>
        <dbReference type="SAM" id="MobiDB-lite"/>
    </source>
</evidence>
<feature type="compositionally biased region" description="Low complexity" evidence="1">
    <location>
        <begin position="103"/>
        <end position="120"/>
    </location>
</feature>
<organism evidence="2 3">
    <name type="scientific">Emergomyces pasteurianus Ep9510</name>
    <dbReference type="NCBI Taxonomy" id="1447872"/>
    <lineage>
        <taxon>Eukaryota</taxon>
        <taxon>Fungi</taxon>
        <taxon>Dikarya</taxon>
        <taxon>Ascomycota</taxon>
        <taxon>Pezizomycotina</taxon>
        <taxon>Eurotiomycetes</taxon>
        <taxon>Eurotiomycetidae</taxon>
        <taxon>Onygenales</taxon>
        <taxon>Ajellomycetaceae</taxon>
        <taxon>Emergomyces</taxon>
    </lineage>
</organism>
<feature type="region of interest" description="Disordered" evidence="1">
    <location>
        <begin position="80"/>
        <end position="120"/>
    </location>
</feature>